<proteinExistence type="predicted"/>
<evidence type="ECO:0000313" key="1">
    <source>
        <dbReference type="EMBL" id="MBN4067192.1"/>
    </source>
</evidence>
<protein>
    <submittedName>
        <fullName evidence="1">Uncharacterized protein</fullName>
    </submittedName>
</protein>
<gene>
    <name evidence="1" type="ORF">JYU14_03815</name>
</gene>
<organism evidence="1 2">
    <name type="scientific">Simkania negevensis</name>
    <dbReference type="NCBI Taxonomy" id="83561"/>
    <lineage>
        <taxon>Bacteria</taxon>
        <taxon>Pseudomonadati</taxon>
        <taxon>Chlamydiota</taxon>
        <taxon>Chlamydiia</taxon>
        <taxon>Parachlamydiales</taxon>
        <taxon>Simkaniaceae</taxon>
        <taxon>Simkania</taxon>
    </lineage>
</organism>
<evidence type="ECO:0000313" key="2">
    <source>
        <dbReference type="Proteomes" id="UP000722121"/>
    </source>
</evidence>
<dbReference type="Proteomes" id="UP000722121">
    <property type="component" value="Unassembled WGS sequence"/>
</dbReference>
<name>A0ABS3AW37_9BACT</name>
<accession>A0ABS3AW37</accession>
<dbReference type="EMBL" id="JAFITR010000081">
    <property type="protein sequence ID" value="MBN4067192.1"/>
    <property type="molecule type" value="Genomic_DNA"/>
</dbReference>
<comment type="caution">
    <text evidence="1">The sequence shown here is derived from an EMBL/GenBank/DDBJ whole genome shotgun (WGS) entry which is preliminary data.</text>
</comment>
<reference evidence="1 2" key="1">
    <citation type="submission" date="2021-02" db="EMBL/GenBank/DDBJ databases">
        <title>Activity-based single-cell genomes from oceanic crustal fluid captures similar information to metagenomic and metatranscriptomic surveys with orders of magnitude less sampling.</title>
        <authorList>
            <person name="D'Angelo T.S."/>
            <person name="Orcutt B.N."/>
        </authorList>
    </citation>
    <scope>NUCLEOTIDE SEQUENCE [LARGE SCALE GENOMIC DNA]</scope>
    <source>
        <strain evidence="1">AH-315-G07</strain>
    </source>
</reference>
<keyword evidence="2" id="KW-1185">Reference proteome</keyword>
<sequence length="1895" mass="216049">MTFDTAVVLGAALGDNAVRRLDGALPAPPAASAATSSSESSAGFKEVITSAPQIQLDEHRFKKFWESRNLFFPDGSQSRYNSRCNDFLASFNHCLVYGPCVENLRRDTVSPDLHAESDVQALVVFEQPAKEARDDFVSLLCRHFDIANDVGCSALDHFLTDLKKEYPCEYTQTAVLAISCYLICSLEPRPEDITVALSLVRSLFSIEERLFAVDGKRYCCAKDIPQNSSSTYVHCRLNFGGRTVAVDLSPKLPPNLLTADFLAVDFLPGSCSSFVLDFSNKTTPSVASVNAATSPFQVCENVEKTKVVAFPHANYFETLFVDDPKKHFYLFAKWILALGAGSVPYAPSEMISRLFFEISLGYQYACSKERGLCFEDFVIRSFAPLVPPEKRKEFFCNFLSLWVWQTTVPNQCTQLAQTVPIDLTLPAITQPRPSQKLQTPQDAFVEQSFKAIRSSSFAKALLQEAVGVSGANDRSLLCLCKFLFAFDSPELTAMEGKRWADDDDEVKGVLQIKYSESLQQCKGHPEYVQFLSFLEKTSMAEMRASCFLDFMNDPEEDVDQLCDVLLLLNDQSYSQNHFFHILYKGLEKSMKGDLALEQKKRVLKLWSVLLERSSDLSLYCNFFPKINEVLHKEEEGANLLFMSESVASLFRKRKASIDAKDWQAICDLVSLWKRFWSPNKGGQSPKAVNRSDAISELFLVPEKKSSEAVAQSTAAPSQQWTFDDRRNRIAFWTRLQVSPEKQIVALAERELDKFDLEEFSGELLKKRAAFLWSRNKEKTLVLLSLHKESLSKIAPPDLLDFLIKEHKKKGSAQFAYYGLFDSNALARQACKIEYKNFFALFDLFVSTPANSGLDKQKVVIQYFTTRKNQEQKQERPPKGKSYDDFLDAALTYYKDKDLPNFVVDALEEHFSEIEKRIIKCLAGAAFPKKLEEEIDSLRLFLDPFKQREKKPVKTAGITSLLASLNAYIILNESLKKKLPKQKTILDDYLVSLDVQTAIGAKAAAALVIFCYKESLPIPGPEDKQVISLAAKHEALTYAEIVALSLARTEIKDAAVFLEAVNTIVGKIPSGYFVEHPSLVRPCSIVTEKVLTSLYGSPSPEQTRVFSDWIEKVVYMHFDAFSPSLLIKILFDSVCIRKQTLKGHSQVKTDNDHDLTPQEIELFQKFSRGEFADFIYSQMEGEKEWPDHKIAAIEDLLGVYNRNLSESSLPVSMIFVQKCDLVVATFCLLFKIVQQRSRDEAEKKEGALFHFQSRLIRIFETLSPKQIPPEWFETRHFLKNLNNFLLFAKHNPAILDRPLAVMIVILVKDCLPKTAGQTNSLITPLRQNPNFICSLVSSVIDLCFVKLREPTVTQNVGGSKSDYNRFLPATLMSGLFFLLQIDGLRDNPQTAYIKQYTKKISAELERFLSECADFKLSAISEGEQLDIGFGVVFHSWKAMLSFRFVLAKINKEKGASLTRILQWHKDLVRFSVQLFHKCLEEKTAEPLKLANLIATFWQDFCCNCLSEEEDNSLFAEDVKTRLRAELCSLLPRQNSFSGFKVLHTLLDSYCKKKKDSGSWYLSSFFPLVEKSLTNDLKNASQGKVDELFSEYFRFLFWVFYERPDLAEDRGYQDAIVFVCEEFIARQIEMEPNVLFPLSFRTIELISESPLLLLKELKAVYKDNGALESARVSKNPETARQIEHFSWFFNLMCSRAYMQLILKKHQSSTPKSEFFSDENYRRRFVAVQTRIKKYSINYFVHHDQIKRFALFKFETDCSFLLISTNINLELESYLEAIRSFRDSLKNSEIDPNKQLLQSAQFICDDIRAMISTFGSATFPSISSDRKSWISEKLDQQDVEMLRLSIEKMRSNIRLIDDLYLDVFEHLPSTDYTEQKRAYQGYREGIDQKITLISTNIG</sequence>